<keyword evidence="5" id="KW-1133">Transmembrane helix</keyword>
<comment type="caution">
    <text evidence="7">The sequence shown here is derived from an EMBL/GenBank/DDBJ whole genome shotgun (WGS) entry which is preliminary data.</text>
</comment>
<dbReference type="Pfam" id="PF12833">
    <property type="entry name" value="HTH_18"/>
    <property type="match status" value="1"/>
</dbReference>
<feature type="transmembrane region" description="Helical" evidence="5">
    <location>
        <begin position="121"/>
        <end position="141"/>
    </location>
</feature>
<feature type="domain" description="HTH araC/xylS-type" evidence="6">
    <location>
        <begin position="260"/>
        <end position="368"/>
    </location>
</feature>
<dbReference type="RefSeq" id="WP_345548888.1">
    <property type="nucleotide sequence ID" value="NZ_BAABRT010000004.1"/>
</dbReference>
<organism evidence="7 8">
    <name type="scientific">Microbulbifer aestuariivivens</name>
    <dbReference type="NCBI Taxonomy" id="1908308"/>
    <lineage>
        <taxon>Bacteria</taxon>
        <taxon>Pseudomonadati</taxon>
        <taxon>Pseudomonadota</taxon>
        <taxon>Gammaproteobacteria</taxon>
        <taxon>Cellvibrionales</taxon>
        <taxon>Microbulbiferaceae</taxon>
        <taxon>Microbulbifer</taxon>
    </lineage>
</organism>
<reference evidence="7 8" key="1">
    <citation type="submission" date="2024-02" db="EMBL/GenBank/DDBJ databases">
        <title>Microbulbifer aestuariivivens NBRC 112533.</title>
        <authorList>
            <person name="Ichikawa N."/>
            <person name="Katano-Makiyama Y."/>
            <person name="Hidaka K."/>
        </authorList>
    </citation>
    <scope>NUCLEOTIDE SEQUENCE [LARGE SCALE GENOMIC DNA]</scope>
    <source>
        <strain evidence="7 8">NBRC 112533</strain>
    </source>
</reference>
<keyword evidence="5" id="KW-0812">Transmembrane</keyword>
<evidence type="ECO:0000256" key="3">
    <source>
        <dbReference type="ARBA" id="ARBA00023163"/>
    </source>
</evidence>
<dbReference type="InterPro" id="IPR018060">
    <property type="entry name" value="HTH_AraC"/>
</dbReference>
<evidence type="ECO:0000256" key="2">
    <source>
        <dbReference type="ARBA" id="ARBA00023125"/>
    </source>
</evidence>
<feature type="transmembrane region" description="Helical" evidence="5">
    <location>
        <begin position="58"/>
        <end position="78"/>
    </location>
</feature>
<evidence type="ECO:0000256" key="5">
    <source>
        <dbReference type="SAM" id="Phobius"/>
    </source>
</evidence>
<dbReference type="PROSITE" id="PS01124">
    <property type="entry name" value="HTH_ARAC_FAMILY_2"/>
    <property type="match status" value="1"/>
</dbReference>
<proteinExistence type="predicted"/>
<keyword evidence="8" id="KW-1185">Reference proteome</keyword>
<sequence>MHSSYVFFTGCACALLLLAAARLLISYRHQPAGRWLILMLAGVICYLLRPLLPLHSPTSLLLMDLPTILVPPAFWLFAQRLCSEGEDFPRWGWPLIALSILVPVAANHLPLLARLGPNEALYVLAQPLKLGLIAAGMLELLRHFQSDLVEARRRLRAALLIAVGGYMSLVVSAEFLFSYWPVPAGVPTLHALLATLFSFAACLWLLSLSPDALAESLPPPAAASPQTTDSPAAPSDSIDGRPGAAAGTASAAATLDAAQRQLLEQLQAHMQGGGYRHTGLTIRELAEQLGAREHVLRGLINRHLGYRNFNEYLNEFRIDEASARLADPQQSHLPVLSIALDIGYRSLSPFNAAFKRRHDCTPTEYRRAQIPA</sequence>
<dbReference type="InterPro" id="IPR009057">
    <property type="entry name" value="Homeodomain-like_sf"/>
</dbReference>
<keyword evidence="5" id="KW-0472">Membrane</keyword>
<evidence type="ECO:0000256" key="1">
    <source>
        <dbReference type="ARBA" id="ARBA00023015"/>
    </source>
</evidence>
<keyword evidence="1" id="KW-0805">Transcription regulation</keyword>
<dbReference type="Proteomes" id="UP001408594">
    <property type="component" value="Unassembled WGS sequence"/>
</dbReference>
<feature type="transmembrane region" description="Helical" evidence="5">
    <location>
        <begin position="157"/>
        <end position="180"/>
    </location>
</feature>
<evidence type="ECO:0000313" key="8">
    <source>
        <dbReference type="Proteomes" id="UP001408594"/>
    </source>
</evidence>
<feature type="region of interest" description="Disordered" evidence="4">
    <location>
        <begin position="217"/>
        <end position="245"/>
    </location>
</feature>
<feature type="transmembrane region" description="Helical" evidence="5">
    <location>
        <begin position="6"/>
        <end position="25"/>
    </location>
</feature>
<name>A0ABP9WM97_9GAMM</name>
<dbReference type="EMBL" id="BAABRT010000004">
    <property type="protein sequence ID" value="GAA5524139.1"/>
    <property type="molecule type" value="Genomic_DNA"/>
</dbReference>
<evidence type="ECO:0000259" key="6">
    <source>
        <dbReference type="PROSITE" id="PS01124"/>
    </source>
</evidence>
<keyword evidence="3" id="KW-0804">Transcription</keyword>
<feature type="transmembrane region" description="Helical" evidence="5">
    <location>
        <begin position="90"/>
        <end position="109"/>
    </location>
</feature>
<dbReference type="SMART" id="SM00342">
    <property type="entry name" value="HTH_ARAC"/>
    <property type="match status" value="1"/>
</dbReference>
<accession>A0ABP9WM97</accession>
<dbReference type="InterPro" id="IPR018062">
    <property type="entry name" value="HTH_AraC-typ_CS"/>
</dbReference>
<dbReference type="PANTHER" id="PTHR43280">
    <property type="entry name" value="ARAC-FAMILY TRANSCRIPTIONAL REGULATOR"/>
    <property type="match status" value="1"/>
</dbReference>
<protein>
    <recommendedName>
        <fullName evidence="6">HTH araC/xylS-type domain-containing protein</fullName>
    </recommendedName>
</protein>
<evidence type="ECO:0000313" key="7">
    <source>
        <dbReference type="EMBL" id="GAA5524139.1"/>
    </source>
</evidence>
<keyword evidence="2" id="KW-0238">DNA-binding</keyword>
<dbReference type="PROSITE" id="PS00041">
    <property type="entry name" value="HTH_ARAC_FAMILY_1"/>
    <property type="match status" value="1"/>
</dbReference>
<dbReference type="Gene3D" id="1.10.10.60">
    <property type="entry name" value="Homeodomain-like"/>
    <property type="match status" value="1"/>
</dbReference>
<gene>
    <name evidence="7" type="ORF">Maes01_00693</name>
</gene>
<feature type="compositionally biased region" description="Low complexity" evidence="4">
    <location>
        <begin position="223"/>
        <end position="235"/>
    </location>
</feature>
<feature type="transmembrane region" description="Helical" evidence="5">
    <location>
        <begin position="32"/>
        <end position="52"/>
    </location>
</feature>
<evidence type="ECO:0000256" key="4">
    <source>
        <dbReference type="SAM" id="MobiDB-lite"/>
    </source>
</evidence>
<dbReference type="PANTHER" id="PTHR43280:SF29">
    <property type="entry name" value="ARAC-FAMILY TRANSCRIPTIONAL REGULATOR"/>
    <property type="match status" value="1"/>
</dbReference>
<dbReference type="SUPFAM" id="SSF46689">
    <property type="entry name" value="Homeodomain-like"/>
    <property type="match status" value="1"/>
</dbReference>
<feature type="transmembrane region" description="Helical" evidence="5">
    <location>
        <begin position="186"/>
        <end position="206"/>
    </location>
</feature>